<dbReference type="GO" id="GO:0005770">
    <property type="term" value="C:late endosome"/>
    <property type="evidence" value="ECO:0007669"/>
    <property type="project" value="TreeGrafter"/>
</dbReference>
<evidence type="ECO:0000256" key="1">
    <source>
        <dbReference type="ARBA" id="ARBA00004496"/>
    </source>
</evidence>
<dbReference type="PANTHER" id="PTHR22999">
    <property type="entry name" value="PX SERINE/THREONINE KINASE PXK"/>
    <property type="match status" value="1"/>
</dbReference>
<feature type="domain" description="PX" evidence="4">
    <location>
        <begin position="20"/>
        <end position="135"/>
    </location>
</feature>
<feature type="region of interest" description="Disordered" evidence="3">
    <location>
        <begin position="251"/>
        <end position="301"/>
    </location>
</feature>
<dbReference type="InterPro" id="IPR051837">
    <property type="entry name" value="SortingNexin/PXDomain-PKLike"/>
</dbReference>
<dbReference type="InterPro" id="IPR001683">
    <property type="entry name" value="PX_dom"/>
</dbReference>
<keyword evidence="6" id="KW-1185">Reference proteome</keyword>
<sequence length="342" mass="39222">MTDQENYTTDEETVNGSTSDTDIQAPIVGYEVVEARKRFTVYQISVNLSDGRTWFVFRRYSDFAQLDENLRKIYSEDLLDLELPPKRYLGDNFSDVFIEMRKRSLQKYLNKILEKQDLSWTQPVVEFLCLDDPPGPYDSLEESRAFIGSLEETVTGMKQKYQEIDSELKMAKAQLRSTLSHKKALLVALRAERVLNGKPAHDNDDIALISEYIGHPAVGNIDFKTFAKEDEQQQQSSTTRNHMYKSHAASQLDLTIASRKNSSSSEGSSRRARSVSDLPDSSQRRRSSNRHLPSNNRRGLSVVDKFMRQSTDALEQIRQTVRQKLGRWEDEGVDTPQNRTVP</sequence>
<dbReference type="OrthoDB" id="76516at2759"/>
<dbReference type="InterPro" id="IPR036871">
    <property type="entry name" value="PX_dom_sf"/>
</dbReference>
<dbReference type="RefSeq" id="XP_020902695.1">
    <property type="nucleotide sequence ID" value="XM_021047036.2"/>
</dbReference>
<dbReference type="Gene3D" id="3.30.1520.10">
    <property type="entry name" value="Phox-like domain"/>
    <property type="match status" value="1"/>
</dbReference>
<evidence type="ECO:0000259" key="4">
    <source>
        <dbReference type="PROSITE" id="PS50195"/>
    </source>
</evidence>
<dbReference type="PROSITE" id="PS50195">
    <property type="entry name" value="PX"/>
    <property type="match status" value="1"/>
</dbReference>
<dbReference type="SUPFAM" id="SSF64268">
    <property type="entry name" value="PX domain"/>
    <property type="match status" value="1"/>
</dbReference>
<dbReference type="GO" id="GO:0005769">
    <property type="term" value="C:early endosome"/>
    <property type="evidence" value="ECO:0007669"/>
    <property type="project" value="TreeGrafter"/>
</dbReference>
<evidence type="ECO:0000256" key="3">
    <source>
        <dbReference type="SAM" id="MobiDB-lite"/>
    </source>
</evidence>
<organism evidence="5 6">
    <name type="scientific">Exaiptasia diaphana</name>
    <name type="common">Tropical sea anemone</name>
    <name type="synonym">Aiptasia pulchella</name>
    <dbReference type="NCBI Taxonomy" id="2652724"/>
    <lineage>
        <taxon>Eukaryota</taxon>
        <taxon>Metazoa</taxon>
        <taxon>Cnidaria</taxon>
        <taxon>Anthozoa</taxon>
        <taxon>Hexacorallia</taxon>
        <taxon>Actiniaria</taxon>
        <taxon>Aiptasiidae</taxon>
        <taxon>Exaiptasia</taxon>
    </lineage>
</organism>
<dbReference type="SMART" id="SM00312">
    <property type="entry name" value="PX"/>
    <property type="match status" value="1"/>
</dbReference>
<keyword evidence="2" id="KW-0963">Cytoplasm</keyword>
<dbReference type="GeneID" id="110241192"/>
<dbReference type="Pfam" id="PF00787">
    <property type="entry name" value="PX"/>
    <property type="match status" value="1"/>
</dbReference>
<dbReference type="GO" id="GO:0035091">
    <property type="term" value="F:phosphatidylinositol binding"/>
    <property type="evidence" value="ECO:0007669"/>
    <property type="project" value="InterPro"/>
</dbReference>
<proteinExistence type="predicted"/>
<dbReference type="GO" id="GO:0045022">
    <property type="term" value="P:early endosome to late endosome transport"/>
    <property type="evidence" value="ECO:0007669"/>
    <property type="project" value="TreeGrafter"/>
</dbReference>
<feature type="region of interest" description="Disordered" evidence="3">
    <location>
        <begin position="1"/>
        <end position="21"/>
    </location>
</feature>
<reference evidence="5" key="1">
    <citation type="submission" date="2022-11" db="UniProtKB">
        <authorList>
            <consortium name="EnsemblMetazoa"/>
        </authorList>
    </citation>
    <scope>IDENTIFICATION</scope>
</reference>
<protein>
    <recommendedName>
        <fullName evidence="4">PX domain-containing protein</fullName>
    </recommendedName>
</protein>
<dbReference type="GO" id="GO:0006622">
    <property type="term" value="P:protein targeting to lysosome"/>
    <property type="evidence" value="ECO:0007669"/>
    <property type="project" value="TreeGrafter"/>
</dbReference>
<accession>A0A913XD95</accession>
<dbReference type="AlphaFoldDB" id="A0A913XD95"/>
<feature type="compositionally biased region" description="Low complexity" evidence="3">
    <location>
        <begin position="258"/>
        <end position="267"/>
    </location>
</feature>
<dbReference type="KEGG" id="epa:110241192"/>
<evidence type="ECO:0000313" key="6">
    <source>
        <dbReference type="Proteomes" id="UP000887567"/>
    </source>
</evidence>
<evidence type="ECO:0000313" key="5">
    <source>
        <dbReference type="EnsemblMetazoa" id="XP_020902695.1"/>
    </source>
</evidence>
<evidence type="ECO:0000256" key="2">
    <source>
        <dbReference type="ARBA" id="ARBA00022490"/>
    </source>
</evidence>
<dbReference type="Proteomes" id="UP000887567">
    <property type="component" value="Unplaced"/>
</dbReference>
<dbReference type="EnsemblMetazoa" id="XM_021047036.2">
    <property type="protein sequence ID" value="XP_020902695.1"/>
    <property type="gene ID" value="LOC110241192"/>
</dbReference>
<name>A0A913XD95_EXADI</name>
<dbReference type="PANTHER" id="PTHR22999:SF23">
    <property type="entry name" value="SORTING NEXIN-16"/>
    <property type="match status" value="1"/>
</dbReference>
<dbReference type="GO" id="GO:0008333">
    <property type="term" value="P:endosome to lysosome transport"/>
    <property type="evidence" value="ECO:0007669"/>
    <property type="project" value="TreeGrafter"/>
</dbReference>
<comment type="subcellular location">
    <subcellularLocation>
        <location evidence="1">Cytoplasm</location>
    </subcellularLocation>
</comment>
<dbReference type="OMA" id="HDNDDIA"/>